<evidence type="ECO:0000256" key="2">
    <source>
        <dbReference type="ARBA" id="ARBA00004651"/>
    </source>
</evidence>
<keyword evidence="10 18" id="KW-0808">Transferase</keyword>
<evidence type="ECO:0000256" key="14">
    <source>
        <dbReference type="ARBA" id="ARBA00023098"/>
    </source>
</evidence>
<keyword evidence="15 19" id="KW-0472">Membrane</keyword>
<gene>
    <name evidence="20" type="ORF">J2S49_000387</name>
</gene>
<evidence type="ECO:0000256" key="15">
    <source>
        <dbReference type="ARBA" id="ARBA00023136"/>
    </source>
</evidence>
<evidence type="ECO:0000256" key="6">
    <source>
        <dbReference type="ARBA" id="ARBA00012487"/>
    </source>
</evidence>
<name>A0ABT9NA71_9ACTO</name>
<evidence type="ECO:0000256" key="9">
    <source>
        <dbReference type="ARBA" id="ARBA00022516"/>
    </source>
</evidence>
<keyword evidence="11 18" id="KW-0812">Transmembrane</keyword>
<feature type="transmembrane region" description="Helical" evidence="19">
    <location>
        <begin position="132"/>
        <end position="154"/>
    </location>
</feature>
<dbReference type="EC" id="2.7.7.41" evidence="6 18"/>
<keyword evidence="13 19" id="KW-1133">Transmembrane helix</keyword>
<keyword evidence="16" id="KW-0594">Phospholipid biosynthesis</keyword>
<evidence type="ECO:0000256" key="11">
    <source>
        <dbReference type="ARBA" id="ARBA00022692"/>
    </source>
</evidence>
<dbReference type="InterPro" id="IPR000374">
    <property type="entry name" value="PC_trans"/>
</dbReference>
<comment type="caution">
    <text evidence="20">The sequence shown here is derived from an EMBL/GenBank/DDBJ whole genome shotgun (WGS) entry which is preliminary data.</text>
</comment>
<evidence type="ECO:0000256" key="7">
    <source>
        <dbReference type="ARBA" id="ARBA00019373"/>
    </source>
</evidence>
<evidence type="ECO:0000256" key="8">
    <source>
        <dbReference type="ARBA" id="ARBA00022475"/>
    </source>
</evidence>
<comment type="subcellular location">
    <subcellularLocation>
        <location evidence="2">Cell membrane</location>
        <topology evidence="2">Multi-pass membrane protein</topology>
    </subcellularLocation>
</comment>
<evidence type="ECO:0000256" key="18">
    <source>
        <dbReference type="RuleBase" id="RU003938"/>
    </source>
</evidence>
<comment type="catalytic activity">
    <reaction evidence="1 18">
        <text>a 1,2-diacyl-sn-glycero-3-phosphate + CTP + H(+) = a CDP-1,2-diacyl-sn-glycerol + diphosphate</text>
        <dbReference type="Rhea" id="RHEA:16229"/>
        <dbReference type="ChEBI" id="CHEBI:15378"/>
        <dbReference type="ChEBI" id="CHEBI:33019"/>
        <dbReference type="ChEBI" id="CHEBI:37563"/>
        <dbReference type="ChEBI" id="CHEBI:58332"/>
        <dbReference type="ChEBI" id="CHEBI:58608"/>
        <dbReference type="EC" id="2.7.7.41"/>
    </reaction>
</comment>
<feature type="transmembrane region" description="Helical" evidence="19">
    <location>
        <begin position="30"/>
        <end position="48"/>
    </location>
</feature>
<comment type="similarity">
    <text evidence="5 18">Belongs to the CDS family.</text>
</comment>
<feature type="transmembrane region" description="Helical" evidence="19">
    <location>
        <begin position="54"/>
        <end position="74"/>
    </location>
</feature>
<evidence type="ECO:0000256" key="4">
    <source>
        <dbReference type="ARBA" id="ARBA00005189"/>
    </source>
</evidence>
<evidence type="ECO:0000313" key="21">
    <source>
        <dbReference type="Proteomes" id="UP001235966"/>
    </source>
</evidence>
<keyword evidence="17" id="KW-1208">Phospholipid metabolism</keyword>
<evidence type="ECO:0000313" key="20">
    <source>
        <dbReference type="EMBL" id="MDP9800311.1"/>
    </source>
</evidence>
<evidence type="ECO:0000256" key="5">
    <source>
        <dbReference type="ARBA" id="ARBA00010185"/>
    </source>
</evidence>
<dbReference type="Proteomes" id="UP001235966">
    <property type="component" value="Unassembled WGS sequence"/>
</dbReference>
<evidence type="ECO:0000256" key="10">
    <source>
        <dbReference type="ARBA" id="ARBA00022679"/>
    </source>
</evidence>
<protein>
    <recommendedName>
        <fullName evidence="7 18">Phosphatidate cytidylyltransferase</fullName>
        <ecNumber evidence="6 18">2.7.7.41</ecNumber>
    </recommendedName>
</protein>
<evidence type="ECO:0000256" key="12">
    <source>
        <dbReference type="ARBA" id="ARBA00022695"/>
    </source>
</evidence>
<organism evidence="20 21">
    <name type="scientific">Arcanobacterium wilhelmae</name>
    <dbReference type="NCBI Taxonomy" id="1803177"/>
    <lineage>
        <taxon>Bacteria</taxon>
        <taxon>Bacillati</taxon>
        <taxon>Actinomycetota</taxon>
        <taxon>Actinomycetes</taxon>
        <taxon>Actinomycetales</taxon>
        <taxon>Actinomycetaceae</taxon>
        <taxon>Arcanobacterium</taxon>
    </lineage>
</organism>
<dbReference type="PROSITE" id="PS01315">
    <property type="entry name" value="CDS"/>
    <property type="match status" value="1"/>
</dbReference>
<feature type="transmembrane region" description="Helical" evidence="19">
    <location>
        <begin position="160"/>
        <end position="183"/>
    </location>
</feature>
<comment type="pathway">
    <text evidence="3 18">Phospholipid metabolism; CDP-diacylglycerol biosynthesis; CDP-diacylglycerol from sn-glycerol 3-phosphate: step 3/3.</text>
</comment>
<evidence type="ECO:0000256" key="19">
    <source>
        <dbReference type="SAM" id="Phobius"/>
    </source>
</evidence>
<dbReference type="GO" id="GO:0004605">
    <property type="term" value="F:phosphatidate cytidylyltransferase activity"/>
    <property type="evidence" value="ECO:0007669"/>
    <property type="project" value="UniProtKB-EC"/>
</dbReference>
<accession>A0ABT9NA71</accession>
<evidence type="ECO:0000256" key="3">
    <source>
        <dbReference type="ARBA" id="ARBA00005119"/>
    </source>
</evidence>
<keyword evidence="21" id="KW-1185">Reference proteome</keyword>
<reference evidence="20 21" key="1">
    <citation type="submission" date="2023-07" db="EMBL/GenBank/DDBJ databases">
        <title>Sequencing the genomes of 1000 actinobacteria strains.</title>
        <authorList>
            <person name="Klenk H.-P."/>
        </authorList>
    </citation>
    <scope>NUCLEOTIDE SEQUENCE [LARGE SCALE GENOMIC DNA]</scope>
    <source>
        <strain evidence="20 21">DSM 102162</strain>
    </source>
</reference>
<dbReference type="PANTHER" id="PTHR46382">
    <property type="entry name" value="PHOSPHATIDATE CYTIDYLYLTRANSFERASE"/>
    <property type="match status" value="1"/>
</dbReference>
<comment type="pathway">
    <text evidence="4">Lipid metabolism.</text>
</comment>
<dbReference type="RefSeq" id="WP_278057705.1">
    <property type="nucleotide sequence ID" value="NZ_CP121247.1"/>
</dbReference>
<dbReference type="Pfam" id="PF01148">
    <property type="entry name" value="CTP_transf_1"/>
    <property type="match status" value="1"/>
</dbReference>
<evidence type="ECO:0000256" key="1">
    <source>
        <dbReference type="ARBA" id="ARBA00001698"/>
    </source>
</evidence>
<sequence>MAQLATLRARLEPHPPRPPEETTSRAGRNLPAAISTGVALLALLGVSLFTRIEIFVALAVVFLVIAVWEAAGAFLSRSIRITYPVVMGTVALIVLATWLEGIGAGFLVYFLGVAACMASGAFARRQQSLTDAVAGVLVLSWIGLFGMFAIAIAQMDKAPFAVLTFILLPVANDVGGWCAGVLFGKHPIAPSISPKKSWEGFAGSQLLSLFIAFLLGGLVLGMSWPYVIGLGMLAPVFATMGDFAESLLKRDLGVKDMGSIFPGHGGMLDRLDSILFCAPLCYVVFTMVG</sequence>
<dbReference type="PANTHER" id="PTHR46382:SF1">
    <property type="entry name" value="PHOSPHATIDATE CYTIDYLYLTRANSFERASE"/>
    <property type="match status" value="1"/>
</dbReference>
<keyword evidence="9" id="KW-0444">Lipid biosynthesis</keyword>
<keyword evidence="14" id="KW-0443">Lipid metabolism</keyword>
<keyword evidence="8" id="KW-1003">Cell membrane</keyword>
<evidence type="ECO:0000256" key="13">
    <source>
        <dbReference type="ARBA" id="ARBA00022989"/>
    </source>
</evidence>
<feature type="transmembrane region" description="Helical" evidence="19">
    <location>
        <begin position="204"/>
        <end position="222"/>
    </location>
</feature>
<dbReference type="EMBL" id="JAUSQW010000001">
    <property type="protein sequence ID" value="MDP9800311.1"/>
    <property type="molecule type" value="Genomic_DNA"/>
</dbReference>
<proteinExistence type="inferred from homology"/>
<keyword evidence="12 18" id="KW-0548">Nucleotidyltransferase</keyword>
<evidence type="ECO:0000256" key="16">
    <source>
        <dbReference type="ARBA" id="ARBA00023209"/>
    </source>
</evidence>
<evidence type="ECO:0000256" key="17">
    <source>
        <dbReference type="ARBA" id="ARBA00023264"/>
    </source>
</evidence>